<dbReference type="PANTHER" id="PTHR23017">
    <property type="entry name" value="SERPENTINE RECEPTOR, CLASS X"/>
    <property type="match status" value="1"/>
</dbReference>
<dbReference type="AlphaFoldDB" id="A0A2A6D2R7"/>
<evidence type="ECO:0000313" key="1">
    <source>
        <dbReference type="EnsemblMetazoa" id="PPA45947.1"/>
    </source>
</evidence>
<dbReference type="EnsemblMetazoa" id="PPA45947.1">
    <property type="protein sequence ID" value="PPA45947.1"/>
    <property type="gene ID" value="WBGene00284316"/>
</dbReference>
<reference evidence="1" key="2">
    <citation type="submission" date="2022-06" db="UniProtKB">
        <authorList>
            <consortium name="EnsemblMetazoa"/>
        </authorList>
    </citation>
    <scope>IDENTIFICATION</scope>
    <source>
        <strain evidence="1">PS312</strain>
    </source>
</reference>
<dbReference type="SUPFAM" id="SSF81321">
    <property type="entry name" value="Family A G protein-coupled receptor-like"/>
    <property type="match status" value="1"/>
</dbReference>
<evidence type="ECO:0000313" key="2">
    <source>
        <dbReference type="Proteomes" id="UP000005239"/>
    </source>
</evidence>
<dbReference type="OrthoDB" id="5800536at2759"/>
<accession>A0A8R1V435</accession>
<name>A0A2A6D2R7_PRIPA</name>
<organism evidence="1 2">
    <name type="scientific">Pristionchus pacificus</name>
    <name type="common">Parasitic nematode worm</name>
    <dbReference type="NCBI Taxonomy" id="54126"/>
    <lineage>
        <taxon>Eukaryota</taxon>
        <taxon>Metazoa</taxon>
        <taxon>Ecdysozoa</taxon>
        <taxon>Nematoda</taxon>
        <taxon>Chromadorea</taxon>
        <taxon>Rhabditida</taxon>
        <taxon>Rhabditina</taxon>
        <taxon>Diplogasteromorpha</taxon>
        <taxon>Diplogasteroidea</taxon>
        <taxon>Neodiplogasteridae</taxon>
        <taxon>Pristionchus</taxon>
    </lineage>
</organism>
<proteinExistence type="predicted"/>
<dbReference type="Pfam" id="PF10328">
    <property type="entry name" value="7TM_GPCR_Srx"/>
    <property type="match status" value="1"/>
</dbReference>
<protein>
    <submittedName>
        <fullName evidence="1">G protein-coupled receptor</fullName>
    </submittedName>
</protein>
<accession>A0A2A6D2R7</accession>
<keyword evidence="2" id="KW-1185">Reference proteome</keyword>
<gene>
    <name evidence="1" type="primary">WBGene00284316</name>
</gene>
<dbReference type="PANTHER" id="PTHR23017:SF3">
    <property type="entry name" value="G-PROTEIN COUPLED RECEPTORS FAMILY 1 PROFILE DOMAIN-CONTAINING PROTEIN"/>
    <property type="match status" value="1"/>
</dbReference>
<dbReference type="Proteomes" id="UP000005239">
    <property type="component" value="Unassembled WGS sequence"/>
</dbReference>
<dbReference type="InterPro" id="IPR019430">
    <property type="entry name" value="7TM_GPCR_serpentine_rcpt_Srx"/>
</dbReference>
<reference evidence="2" key="1">
    <citation type="journal article" date="2008" name="Nat. Genet.">
        <title>The Pristionchus pacificus genome provides a unique perspective on nematode lifestyle and parasitism.</title>
        <authorList>
            <person name="Dieterich C."/>
            <person name="Clifton S.W."/>
            <person name="Schuster L.N."/>
            <person name="Chinwalla A."/>
            <person name="Delehaunty K."/>
            <person name="Dinkelacker I."/>
            <person name="Fulton L."/>
            <person name="Fulton R."/>
            <person name="Godfrey J."/>
            <person name="Minx P."/>
            <person name="Mitreva M."/>
            <person name="Roeseler W."/>
            <person name="Tian H."/>
            <person name="Witte H."/>
            <person name="Yang S.P."/>
            <person name="Wilson R.K."/>
            <person name="Sommer R.J."/>
        </authorList>
    </citation>
    <scope>NUCLEOTIDE SEQUENCE [LARGE SCALE GENOMIC DNA]</scope>
    <source>
        <strain evidence="2">PS312</strain>
    </source>
</reference>
<sequence>MVALLGAAYQLAIAIVIMAFLFTCGVCGFSLFIIFKTTHLRASTFGDICTVQMVSDITLITLNTVWCLVKAWSHHPTSPVSDQTRVAMVVGVTSKTLYFFTCKLHVLMAINRYFFIFHATDHQSLQWYFAVTERTLAYESYLEYYVVLAECTIIIVLNVASFVKLKQLHSMITKNKCTTASEQRLFMQVYR</sequence>